<keyword evidence="7" id="KW-0067">ATP-binding</keyword>
<evidence type="ECO:0000259" key="12">
    <source>
        <dbReference type="Pfam" id="PF07730"/>
    </source>
</evidence>
<accession>A0ABP9PZR4</accession>
<feature type="region of interest" description="Disordered" evidence="9">
    <location>
        <begin position="395"/>
        <end position="416"/>
    </location>
</feature>
<dbReference type="SUPFAM" id="SSF55874">
    <property type="entry name" value="ATPase domain of HSP90 chaperone/DNA topoisomerase II/histidine kinase"/>
    <property type="match status" value="1"/>
</dbReference>
<feature type="transmembrane region" description="Helical" evidence="10">
    <location>
        <begin position="74"/>
        <end position="93"/>
    </location>
</feature>
<evidence type="ECO:0000256" key="8">
    <source>
        <dbReference type="ARBA" id="ARBA00023012"/>
    </source>
</evidence>
<dbReference type="PANTHER" id="PTHR24421:SF10">
    <property type="entry name" value="NITRATE_NITRITE SENSOR PROTEIN NARQ"/>
    <property type="match status" value="1"/>
</dbReference>
<keyword evidence="5" id="KW-0547">Nucleotide-binding</keyword>
<keyword evidence="8" id="KW-0902">Two-component regulatory system</keyword>
<evidence type="ECO:0000256" key="7">
    <source>
        <dbReference type="ARBA" id="ARBA00022840"/>
    </source>
</evidence>
<dbReference type="PANTHER" id="PTHR24421">
    <property type="entry name" value="NITRATE/NITRITE SENSOR PROTEIN NARX-RELATED"/>
    <property type="match status" value="1"/>
</dbReference>
<dbReference type="GO" id="GO:0016301">
    <property type="term" value="F:kinase activity"/>
    <property type="evidence" value="ECO:0007669"/>
    <property type="project" value="UniProtKB-KW"/>
</dbReference>
<feature type="transmembrane region" description="Helical" evidence="10">
    <location>
        <begin position="113"/>
        <end position="134"/>
    </location>
</feature>
<evidence type="ECO:0000313" key="14">
    <source>
        <dbReference type="Proteomes" id="UP001500221"/>
    </source>
</evidence>
<feature type="domain" description="Signal transduction histidine kinase subgroup 3 dimerisation and phosphoacceptor" evidence="12">
    <location>
        <begin position="193"/>
        <end position="258"/>
    </location>
</feature>
<sequence>MTERRAGSSATTVWGVSRLSVRVRPMDVALTLACVVLMHVEIPLNAKAEAGLYTSFGIVVASLPVLLRSSAPVLAYLLGFAGLFVLMTGDPPYNTMPAPVVLCAYAIAERHGLRAALVTGALSLPAVVAILQVFSPHGLFDWGTAQNLALVPLPLALGVAVHDRRCYTAVLIERAEAAERTREEEAQHRVAEERLRIARDVHDVVAHAMVTINVHAGVGAHLLERDPDQAHERLRTIKNVSGDALTDLRAMLGLLREAAPGEPAPPVQRLADLGDLRENLLAAGVDLTLDVDPAARALPASVDATCFRVVQEALTNTLKHAGPTSARVRVARGDDRVVVEVLDDGGESGSAPAPLAGTGAGHGLRGMGERLAALGGTLEAGPRPEGGWRVWASVPLGAGASPRPAPTTSGVGTPAR</sequence>
<evidence type="ECO:0000256" key="9">
    <source>
        <dbReference type="SAM" id="MobiDB-lite"/>
    </source>
</evidence>
<keyword evidence="14" id="KW-1185">Reference proteome</keyword>
<evidence type="ECO:0000256" key="3">
    <source>
        <dbReference type="ARBA" id="ARBA00022553"/>
    </source>
</evidence>
<proteinExistence type="predicted"/>
<comment type="catalytic activity">
    <reaction evidence="1">
        <text>ATP + protein L-histidine = ADP + protein N-phospho-L-histidine.</text>
        <dbReference type="EC" id="2.7.13.3"/>
    </reaction>
</comment>
<comment type="caution">
    <text evidence="13">The sequence shown here is derived from an EMBL/GenBank/DDBJ whole genome shotgun (WGS) entry which is preliminary data.</text>
</comment>
<gene>
    <name evidence="13" type="ORF">GCM10023340_39430</name>
</gene>
<dbReference type="EC" id="2.7.13.3" evidence="2"/>
<evidence type="ECO:0000256" key="1">
    <source>
        <dbReference type="ARBA" id="ARBA00000085"/>
    </source>
</evidence>
<keyword evidence="3" id="KW-0597">Phosphoprotein</keyword>
<evidence type="ECO:0000256" key="5">
    <source>
        <dbReference type="ARBA" id="ARBA00022741"/>
    </source>
</evidence>
<dbReference type="InterPro" id="IPR036890">
    <property type="entry name" value="HATPase_C_sf"/>
</dbReference>
<keyword evidence="10" id="KW-0812">Transmembrane</keyword>
<evidence type="ECO:0000259" key="11">
    <source>
        <dbReference type="Pfam" id="PF02518"/>
    </source>
</evidence>
<dbReference type="InterPro" id="IPR050482">
    <property type="entry name" value="Sensor_HK_TwoCompSys"/>
</dbReference>
<dbReference type="InterPro" id="IPR011712">
    <property type="entry name" value="Sig_transdc_His_kin_sub3_dim/P"/>
</dbReference>
<dbReference type="CDD" id="cd16917">
    <property type="entry name" value="HATPase_UhpB-NarQ-NarX-like"/>
    <property type="match status" value="1"/>
</dbReference>
<dbReference type="EMBL" id="BAABKG010000005">
    <property type="protein sequence ID" value="GAA5154982.1"/>
    <property type="molecule type" value="Genomic_DNA"/>
</dbReference>
<keyword evidence="10" id="KW-1133">Transmembrane helix</keyword>
<dbReference type="InterPro" id="IPR003594">
    <property type="entry name" value="HATPase_dom"/>
</dbReference>
<keyword evidence="4" id="KW-0808">Transferase</keyword>
<organism evidence="13 14">
    <name type="scientific">Nocardioides marinquilinus</name>
    <dbReference type="NCBI Taxonomy" id="1210400"/>
    <lineage>
        <taxon>Bacteria</taxon>
        <taxon>Bacillati</taxon>
        <taxon>Actinomycetota</taxon>
        <taxon>Actinomycetes</taxon>
        <taxon>Propionibacteriales</taxon>
        <taxon>Nocardioidaceae</taxon>
        <taxon>Nocardioides</taxon>
    </lineage>
</organism>
<dbReference type="Proteomes" id="UP001500221">
    <property type="component" value="Unassembled WGS sequence"/>
</dbReference>
<evidence type="ECO:0000256" key="10">
    <source>
        <dbReference type="SAM" id="Phobius"/>
    </source>
</evidence>
<evidence type="ECO:0000313" key="13">
    <source>
        <dbReference type="EMBL" id="GAA5154982.1"/>
    </source>
</evidence>
<dbReference type="Pfam" id="PF07730">
    <property type="entry name" value="HisKA_3"/>
    <property type="match status" value="1"/>
</dbReference>
<feature type="compositionally biased region" description="Polar residues" evidence="9">
    <location>
        <begin position="406"/>
        <end position="416"/>
    </location>
</feature>
<dbReference type="Gene3D" id="3.30.565.10">
    <property type="entry name" value="Histidine kinase-like ATPase, C-terminal domain"/>
    <property type="match status" value="1"/>
</dbReference>
<reference evidence="14" key="1">
    <citation type="journal article" date="2019" name="Int. J. Syst. Evol. Microbiol.">
        <title>The Global Catalogue of Microorganisms (GCM) 10K type strain sequencing project: providing services to taxonomists for standard genome sequencing and annotation.</title>
        <authorList>
            <consortium name="The Broad Institute Genomics Platform"/>
            <consortium name="The Broad Institute Genome Sequencing Center for Infectious Disease"/>
            <person name="Wu L."/>
            <person name="Ma J."/>
        </authorList>
    </citation>
    <scope>NUCLEOTIDE SEQUENCE [LARGE SCALE GENOMIC DNA]</scope>
    <source>
        <strain evidence="14">JCM 18459</strain>
    </source>
</reference>
<dbReference type="Gene3D" id="1.20.5.1930">
    <property type="match status" value="1"/>
</dbReference>
<evidence type="ECO:0000256" key="2">
    <source>
        <dbReference type="ARBA" id="ARBA00012438"/>
    </source>
</evidence>
<protein>
    <recommendedName>
        <fullName evidence="2">histidine kinase</fullName>
        <ecNumber evidence="2">2.7.13.3</ecNumber>
    </recommendedName>
</protein>
<keyword evidence="6 13" id="KW-0418">Kinase</keyword>
<name>A0ABP9PZR4_9ACTN</name>
<feature type="domain" description="Histidine kinase/HSP90-like ATPase" evidence="11">
    <location>
        <begin position="307"/>
        <end position="396"/>
    </location>
</feature>
<feature type="transmembrane region" description="Helical" evidence="10">
    <location>
        <begin position="28"/>
        <end position="44"/>
    </location>
</feature>
<evidence type="ECO:0000256" key="6">
    <source>
        <dbReference type="ARBA" id="ARBA00022777"/>
    </source>
</evidence>
<keyword evidence="10" id="KW-0472">Membrane</keyword>
<evidence type="ECO:0000256" key="4">
    <source>
        <dbReference type="ARBA" id="ARBA00022679"/>
    </source>
</evidence>
<dbReference type="Pfam" id="PF02518">
    <property type="entry name" value="HATPase_c"/>
    <property type="match status" value="1"/>
</dbReference>